<dbReference type="Pfam" id="PF00035">
    <property type="entry name" value="dsrm"/>
    <property type="match status" value="1"/>
</dbReference>
<dbReference type="SUPFAM" id="SSF54768">
    <property type="entry name" value="dsRNA-binding domain-like"/>
    <property type="match status" value="1"/>
</dbReference>
<dbReference type="GO" id="GO:0010468">
    <property type="term" value="P:regulation of gene expression"/>
    <property type="evidence" value="ECO:0007669"/>
    <property type="project" value="TreeGrafter"/>
</dbReference>
<evidence type="ECO:0000256" key="9">
    <source>
        <dbReference type="ARBA" id="ARBA00022801"/>
    </source>
</evidence>
<evidence type="ECO:0000256" key="10">
    <source>
        <dbReference type="ARBA" id="ARBA00022842"/>
    </source>
</evidence>
<name>A0A0R2GZN6_WEIVI</name>
<evidence type="ECO:0000256" key="5">
    <source>
        <dbReference type="ARBA" id="ARBA00022722"/>
    </source>
</evidence>
<keyword evidence="6 12" id="KW-0479">Metal-binding</keyword>
<evidence type="ECO:0000259" key="13">
    <source>
        <dbReference type="PROSITE" id="PS50137"/>
    </source>
</evidence>
<dbReference type="InterPro" id="IPR014720">
    <property type="entry name" value="dsRBD_dom"/>
</dbReference>
<dbReference type="PANTHER" id="PTHR11207:SF0">
    <property type="entry name" value="RIBONUCLEASE 3"/>
    <property type="match status" value="1"/>
</dbReference>
<keyword evidence="12" id="KW-0819">tRNA processing</keyword>
<feature type="domain" description="DRBM" evidence="13">
    <location>
        <begin position="169"/>
        <end position="239"/>
    </location>
</feature>
<evidence type="ECO:0000256" key="3">
    <source>
        <dbReference type="ARBA" id="ARBA00022552"/>
    </source>
</evidence>
<dbReference type="EMBL" id="JQBM01000003">
    <property type="protein sequence ID" value="KRN46114.1"/>
    <property type="molecule type" value="Genomic_DNA"/>
</dbReference>
<evidence type="ECO:0000259" key="14">
    <source>
        <dbReference type="PROSITE" id="PS50142"/>
    </source>
</evidence>
<dbReference type="PANTHER" id="PTHR11207">
    <property type="entry name" value="RIBONUCLEASE III"/>
    <property type="match status" value="1"/>
</dbReference>
<keyword evidence="10 12" id="KW-0460">Magnesium</keyword>
<comment type="subunit">
    <text evidence="12">Homodimer.</text>
</comment>
<dbReference type="GO" id="GO:0003725">
    <property type="term" value="F:double-stranded RNA binding"/>
    <property type="evidence" value="ECO:0007669"/>
    <property type="project" value="TreeGrafter"/>
</dbReference>
<dbReference type="SMART" id="SM00535">
    <property type="entry name" value="RIBOc"/>
    <property type="match status" value="1"/>
</dbReference>
<keyword evidence="5 12" id="KW-0540">Nuclease</keyword>
<dbReference type="NCBIfam" id="TIGR02191">
    <property type="entry name" value="RNaseIII"/>
    <property type="match status" value="1"/>
</dbReference>
<gene>
    <name evidence="12" type="primary">rnc</name>
    <name evidence="15" type="ORF">IV50_GL001087</name>
</gene>
<dbReference type="GO" id="GO:0006397">
    <property type="term" value="P:mRNA processing"/>
    <property type="evidence" value="ECO:0007669"/>
    <property type="project" value="UniProtKB-UniRule"/>
</dbReference>
<reference evidence="15 16" key="1">
    <citation type="journal article" date="2015" name="Genome Announc.">
        <title>Expanding the biotechnology potential of lactobacilli through comparative genomics of 213 strains and associated genera.</title>
        <authorList>
            <person name="Sun Z."/>
            <person name="Harris H.M."/>
            <person name="McCann A."/>
            <person name="Guo C."/>
            <person name="Argimon S."/>
            <person name="Zhang W."/>
            <person name="Yang X."/>
            <person name="Jeffery I.B."/>
            <person name="Cooney J.C."/>
            <person name="Kagawa T.F."/>
            <person name="Liu W."/>
            <person name="Song Y."/>
            <person name="Salvetti E."/>
            <person name="Wrobel A."/>
            <person name="Rasinkangas P."/>
            <person name="Parkhill J."/>
            <person name="Rea M.C."/>
            <person name="O'Sullivan O."/>
            <person name="Ritari J."/>
            <person name="Douillard F.P."/>
            <person name="Paul Ross R."/>
            <person name="Yang R."/>
            <person name="Briner A.E."/>
            <person name="Felis G.E."/>
            <person name="de Vos W.M."/>
            <person name="Barrangou R."/>
            <person name="Klaenhammer T.R."/>
            <person name="Caufield P.W."/>
            <person name="Cui Y."/>
            <person name="Zhang H."/>
            <person name="O'Toole P.W."/>
        </authorList>
    </citation>
    <scope>NUCLEOTIDE SEQUENCE [LARGE SCALE GENOMIC DNA]</scope>
    <source>
        <strain evidence="15 16">DSM 20410</strain>
    </source>
</reference>
<evidence type="ECO:0000256" key="2">
    <source>
        <dbReference type="ARBA" id="ARBA00010183"/>
    </source>
</evidence>
<sequence>MKIKRGQKRMEELEQELASQYDLHFDNEQLLQEALTQANYLNEHPEVEGNDYQRLEFLGDAVMQQSTAVYLFKRFPDWDEGRLTELRIAMVQTRSFAALSRELHLDRYIRLGRGEELSGARQRDSLLEDIWEAFIGALYLDQGQAVVMRFLEQILFAKIDEGFFEQFVDYKSKLQEYLQKDGPVAIKYQKLSEKPLANNDQIFEVEVMVNQQVLATGQGKSTKAAEKDAARNAYQQLTTSAEKK</sequence>
<feature type="binding site" evidence="12">
    <location>
        <position position="56"/>
    </location>
    <ligand>
        <name>Mg(2+)</name>
        <dbReference type="ChEBI" id="CHEBI:18420"/>
    </ligand>
</feature>
<feature type="binding site" evidence="12">
    <location>
        <position position="129"/>
    </location>
    <ligand>
        <name>Mg(2+)</name>
        <dbReference type="ChEBI" id="CHEBI:18420"/>
    </ligand>
</feature>
<dbReference type="PROSITE" id="PS50142">
    <property type="entry name" value="RNASE_3_2"/>
    <property type="match status" value="1"/>
</dbReference>
<dbReference type="PATRIC" id="fig|1629.5.peg.1094"/>
<protein>
    <recommendedName>
        <fullName evidence="12">Ribonuclease 3</fullName>
        <ecNumber evidence="12">3.1.26.3</ecNumber>
    </recommendedName>
    <alternativeName>
        <fullName evidence="12">Ribonuclease III</fullName>
        <shortName evidence="12">RNase III</shortName>
    </alternativeName>
</protein>
<dbReference type="CDD" id="cd00593">
    <property type="entry name" value="RIBOc"/>
    <property type="match status" value="1"/>
</dbReference>
<comment type="catalytic activity">
    <reaction evidence="1 12">
        <text>Endonucleolytic cleavage to 5'-phosphomonoester.</text>
        <dbReference type="EC" id="3.1.26.3"/>
    </reaction>
</comment>
<keyword evidence="16" id="KW-1185">Reference proteome</keyword>
<evidence type="ECO:0000313" key="16">
    <source>
        <dbReference type="Proteomes" id="UP000051992"/>
    </source>
</evidence>
<dbReference type="CDD" id="cd10845">
    <property type="entry name" value="DSRM_RNAse_III_family"/>
    <property type="match status" value="1"/>
</dbReference>
<evidence type="ECO:0000256" key="1">
    <source>
        <dbReference type="ARBA" id="ARBA00000109"/>
    </source>
</evidence>
<dbReference type="GO" id="GO:0019843">
    <property type="term" value="F:rRNA binding"/>
    <property type="evidence" value="ECO:0007669"/>
    <property type="project" value="UniProtKB-KW"/>
</dbReference>
<dbReference type="GO" id="GO:0008033">
    <property type="term" value="P:tRNA processing"/>
    <property type="evidence" value="ECO:0007669"/>
    <property type="project" value="UniProtKB-KW"/>
</dbReference>
<keyword evidence="8 12" id="KW-0255">Endonuclease</keyword>
<dbReference type="Gene3D" id="3.30.160.20">
    <property type="match status" value="1"/>
</dbReference>
<keyword evidence="4 12" id="KW-0507">mRNA processing</keyword>
<dbReference type="GO" id="GO:0004525">
    <property type="term" value="F:ribonuclease III activity"/>
    <property type="evidence" value="ECO:0007669"/>
    <property type="project" value="UniProtKB-UniRule"/>
</dbReference>
<dbReference type="GO" id="GO:0046872">
    <property type="term" value="F:metal ion binding"/>
    <property type="evidence" value="ECO:0007669"/>
    <property type="project" value="UniProtKB-KW"/>
</dbReference>
<comment type="subcellular location">
    <subcellularLocation>
        <location evidence="12">Cytoplasm</location>
    </subcellularLocation>
</comment>
<proteinExistence type="inferred from homology"/>
<evidence type="ECO:0000313" key="15">
    <source>
        <dbReference type="EMBL" id="KRN46114.1"/>
    </source>
</evidence>
<dbReference type="InterPro" id="IPR000999">
    <property type="entry name" value="RNase_III_dom"/>
</dbReference>
<dbReference type="PROSITE" id="PS50137">
    <property type="entry name" value="DS_RBD"/>
    <property type="match status" value="1"/>
</dbReference>
<dbReference type="InterPro" id="IPR036389">
    <property type="entry name" value="RNase_III_sf"/>
</dbReference>
<dbReference type="FunFam" id="1.10.1520.10:FF:000001">
    <property type="entry name" value="Ribonuclease 3"/>
    <property type="match status" value="1"/>
</dbReference>
<keyword evidence="7 12" id="KW-0699">rRNA-binding</keyword>
<keyword evidence="9 12" id="KW-0378">Hydrolase</keyword>
<organism evidence="15 16">
    <name type="scientific">Weissella viridescens</name>
    <name type="common">Lactobacillus viridescens</name>
    <dbReference type="NCBI Taxonomy" id="1629"/>
    <lineage>
        <taxon>Bacteria</taxon>
        <taxon>Bacillati</taxon>
        <taxon>Bacillota</taxon>
        <taxon>Bacilli</taxon>
        <taxon>Lactobacillales</taxon>
        <taxon>Lactobacillaceae</taxon>
        <taxon>Weissella</taxon>
    </lineage>
</organism>
<dbReference type="Gene3D" id="1.10.1520.10">
    <property type="entry name" value="Ribonuclease III domain"/>
    <property type="match status" value="1"/>
</dbReference>
<feature type="active site" evidence="12">
    <location>
        <position position="132"/>
    </location>
</feature>
<evidence type="ECO:0000256" key="8">
    <source>
        <dbReference type="ARBA" id="ARBA00022759"/>
    </source>
</evidence>
<evidence type="ECO:0000256" key="11">
    <source>
        <dbReference type="ARBA" id="ARBA00022884"/>
    </source>
</evidence>
<evidence type="ECO:0000256" key="4">
    <source>
        <dbReference type="ARBA" id="ARBA00022664"/>
    </source>
</evidence>
<dbReference type="Pfam" id="PF14622">
    <property type="entry name" value="Ribonucleas_3_3"/>
    <property type="match status" value="1"/>
</dbReference>
<dbReference type="PROSITE" id="PS00517">
    <property type="entry name" value="RNASE_3_1"/>
    <property type="match status" value="1"/>
</dbReference>
<feature type="active site" evidence="12">
    <location>
        <position position="60"/>
    </location>
</feature>
<dbReference type="GO" id="GO:0006364">
    <property type="term" value="P:rRNA processing"/>
    <property type="evidence" value="ECO:0007669"/>
    <property type="project" value="UniProtKB-UniRule"/>
</dbReference>
<feature type="binding site" evidence="12">
    <location>
        <position position="132"/>
    </location>
    <ligand>
        <name>Mg(2+)</name>
        <dbReference type="ChEBI" id="CHEBI:18420"/>
    </ligand>
</feature>
<evidence type="ECO:0000256" key="6">
    <source>
        <dbReference type="ARBA" id="ARBA00022723"/>
    </source>
</evidence>
<dbReference type="InterPro" id="IPR011907">
    <property type="entry name" value="RNase_III"/>
</dbReference>
<keyword evidence="3 12" id="KW-0698">rRNA processing</keyword>
<dbReference type="EC" id="3.1.26.3" evidence="12"/>
<dbReference type="GO" id="GO:0005737">
    <property type="term" value="C:cytoplasm"/>
    <property type="evidence" value="ECO:0007669"/>
    <property type="project" value="UniProtKB-SubCell"/>
</dbReference>
<dbReference type="SMART" id="SM00358">
    <property type="entry name" value="DSRM"/>
    <property type="match status" value="1"/>
</dbReference>
<dbReference type="SUPFAM" id="SSF69065">
    <property type="entry name" value="RNase III domain-like"/>
    <property type="match status" value="1"/>
</dbReference>
<accession>A0A0R2GZN6</accession>
<evidence type="ECO:0000256" key="12">
    <source>
        <dbReference type="HAMAP-Rule" id="MF_00104"/>
    </source>
</evidence>
<comment type="function">
    <text evidence="12">Digests double-stranded RNA. Involved in the processing of primary rRNA transcript to yield the immediate precursors to the large and small rRNAs (23S and 16S). Processes some mRNAs, and tRNAs when they are encoded in the rRNA operon. Processes pre-crRNA and tracrRNA of type II CRISPR loci if present in the organism.</text>
</comment>
<feature type="domain" description="RNase III" evidence="14">
    <location>
        <begin position="14"/>
        <end position="143"/>
    </location>
</feature>
<evidence type="ECO:0000256" key="7">
    <source>
        <dbReference type="ARBA" id="ARBA00022730"/>
    </source>
</evidence>
<keyword evidence="12" id="KW-0963">Cytoplasm</keyword>
<keyword evidence="11 12" id="KW-0694">RNA-binding</keyword>
<dbReference type="AlphaFoldDB" id="A0A0R2GZN6"/>
<comment type="similarity">
    <text evidence="2">Belongs to the ribonuclease III family.</text>
</comment>
<comment type="caution">
    <text evidence="15">The sequence shown here is derived from an EMBL/GenBank/DDBJ whole genome shotgun (WGS) entry which is preliminary data.</text>
</comment>
<dbReference type="Proteomes" id="UP000051992">
    <property type="component" value="Unassembled WGS sequence"/>
</dbReference>
<comment type="cofactor">
    <cofactor evidence="12">
        <name>Mg(2+)</name>
        <dbReference type="ChEBI" id="CHEBI:18420"/>
    </cofactor>
</comment>
<dbReference type="HAMAP" id="MF_00104">
    <property type="entry name" value="RNase_III"/>
    <property type="match status" value="1"/>
</dbReference>